<dbReference type="RefSeq" id="WP_068000154.1">
    <property type="nucleotide sequence ID" value="NZ_QQBC01000005.1"/>
</dbReference>
<comment type="caution">
    <text evidence="9">The sequence shown here is derived from an EMBL/GenBank/DDBJ whole genome shotgun (WGS) entry which is preliminary data.</text>
</comment>
<reference evidence="9 10" key="1">
    <citation type="submission" date="2018-07" db="EMBL/GenBank/DDBJ databases">
        <title>Genomic Encyclopedia of Type Strains, Phase IV (KMG-IV): sequencing the most valuable type-strain genomes for metagenomic binning, comparative biology and taxonomic classification.</title>
        <authorList>
            <person name="Goeker M."/>
        </authorList>
    </citation>
    <scope>NUCLEOTIDE SEQUENCE [LARGE SCALE GENOMIC DNA]</scope>
    <source>
        <strain evidence="9 10">DSM 44290</strain>
    </source>
</reference>
<evidence type="ECO:0000256" key="3">
    <source>
        <dbReference type="ARBA" id="ARBA00022448"/>
    </source>
</evidence>
<dbReference type="InterPro" id="IPR001638">
    <property type="entry name" value="Solute-binding_3/MltF_N"/>
</dbReference>
<proteinExistence type="inferred from homology"/>
<evidence type="ECO:0000313" key="10">
    <source>
        <dbReference type="Proteomes" id="UP000254869"/>
    </source>
</evidence>
<keyword evidence="10" id="KW-1185">Reference proteome</keyword>
<evidence type="ECO:0000256" key="7">
    <source>
        <dbReference type="SAM" id="SignalP"/>
    </source>
</evidence>
<keyword evidence="4 7" id="KW-0732">Signal</keyword>
<name>A0A370I529_9NOCA</name>
<accession>A0A370I529</accession>
<dbReference type="Pfam" id="PF09084">
    <property type="entry name" value="NMT1"/>
    <property type="match status" value="1"/>
</dbReference>
<dbReference type="GO" id="GO:0042597">
    <property type="term" value="C:periplasmic space"/>
    <property type="evidence" value="ECO:0007669"/>
    <property type="project" value="UniProtKB-SubCell"/>
</dbReference>
<dbReference type="GO" id="GO:0042626">
    <property type="term" value="F:ATPase-coupled transmembrane transporter activity"/>
    <property type="evidence" value="ECO:0007669"/>
    <property type="project" value="InterPro"/>
</dbReference>
<comment type="subcellular location">
    <subcellularLocation>
        <location evidence="1">Periplasm</location>
    </subcellularLocation>
</comment>
<dbReference type="GO" id="GO:0016020">
    <property type="term" value="C:membrane"/>
    <property type="evidence" value="ECO:0007669"/>
    <property type="project" value="InterPro"/>
</dbReference>
<evidence type="ECO:0000256" key="2">
    <source>
        <dbReference type="ARBA" id="ARBA00010742"/>
    </source>
</evidence>
<evidence type="ECO:0000313" key="9">
    <source>
        <dbReference type="EMBL" id="RDI65847.1"/>
    </source>
</evidence>
<dbReference type="PROSITE" id="PS51257">
    <property type="entry name" value="PROKAR_LIPOPROTEIN"/>
    <property type="match status" value="1"/>
</dbReference>
<dbReference type="SUPFAM" id="SSF53850">
    <property type="entry name" value="Periplasmic binding protein-like II"/>
    <property type="match status" value="1"/>
</dbReference>
<dbReference type="Gene3D" id="3.40.190.10">
    <property type="entry name" value="Periplasmic binding protein-like II"/>
    <property type="match status" value="2"/>
</dbReference>
<dbReference type="CDD" id="cd13558">
    <property type="entry name" value="PBP2_SsuA_like_2"/>
    <property type="match status" value="1"/>
</dbReference>
<comment type="similarity">
    <text evidence="2">Belongs to the bacterial solute-binding protein SsuA/TauA family.</text>
</comment>
<keyword evidence="3" id="KW-0813">Transport</keyword>
<protein>
    <recommendedName>
        <fullName evidence="6">Putative aliphatic sulfonates-binding protein</fullName>
    </recommendedName>
</protein>
<evidence type="ECO:0000256" key="6">
    <source>
        <dbReference type="ARBA" id="ARBA00070228"/>
    </source>
</evidence>
<evidence type="ECO:0000256" key="5">
    <source>
        <dbReference type="ARBA" id="ARBA00055538"/>
    </source>
</evidence>
<sequence length="332" mass="35053">MISRRLLAALALTAVVATGCGTSETKDAAVRSDGTVDLSQVTLRLGDQKGTGLQALLDAAGELKSAPYKIEWSQYTSGPPMLEAINSGAVDFGGVGNAPPVFAAAAKSSIKIVSGYGAGTAGQGIVVPKDSPLRGPADLRGKKIAVAKGSSAHYHLLSVLDKNGLSFADIEPQYLQPADALAALTTGRVDAWAIWDPYTAQAEQQVGARILVDGKGYVNPDAFYVAGNKALESKSRTAALRDLLARIHRAHAWVNEHPDQWAQTYAQSSGLPLEVTTVVVKRVVYQDHSLDRAAIDAEQQVADAFSDAKLVPGKVKIADFVDTRFNDLYPAS</sequence>
<dbReference type="STRING" id="1210086.GCA_001613105_04213"/>
<evidence type="ECO:0000259" key="8">
    <source>
        <dbReference type="SMART" id="SM00062"/>
    </source>
</evidence>
<feature type="chain" id="PRO_5038612754" description="Putative aliphatic sulfonates-binding protein" evidence="7">
    <location>
        <begin position="20"/>
        <end position="332"/>
    </location>
</feature>
<dbReference type="PANTHER" id="PTHR30024:SF48">
    <property type="entry name" value="ABC TRANSPORTER SUBSTRATE-BINDING PROTEIN"/>
    <property type="match status" value="1"/>
</dbReference>
<feature type="signal peptide" evidence="7">
    <location>
        <begin position="1"/>
        <end position="19"/>
    </location>
</feature>
<evidence type="ECO:0000256" key="4">
    <source>
        <dbReference type="ARBA" id="ARBA00022729"/>
    </source>
</evidence>
<dbReference type="AlphaFoldDB" id="A0A370I529"/>
<evidence type="ECO:0000256" key="1">
    <source>
        <dbReference type="ARBA" id="ARBA00004418"/>
    </source>
</evidence>
<dbReference type="PANTHER" id="PTHR30024">
    <property type="entry name" value="ALIPHATIC SULFONATES-BINDING PROTEIN-RELATED"/>
    <property type="match status" value="1"/>
</dbReference>
<dbReference type="FunFam" id="3.40.190.10:FF:000050">
    <property type="entry name" value="Sulfonate ABC transporter substrate-binding protein"/>
    <property type="match status" value="1"/>
</dbReference>
<dbReference type="Proteomes" id="UP000254869">
    <property type="component" value="Unassembled WGS sequence"/>
</dbReference>
<gene>
    <name evidence="9" type="ORF">DFR76_105165</name>
</gene>
<feature type="domain" description="Solute-binding protein family 3/N-terminal" evidence="8">
    <location>
        <begin position="42"/>
        <end position="257"/>
    </location>
</feature>
<dbReference type="InterPro" id="IPR015168">
    <property type="entry name" value="SsuA/THI5"/>
</dbReference>
<dbReference type="SMART" id="SM00062">
    <property type="entry name" value="PBPb"/>
    <property type="match status" value="1"/>
</dbReference>
<comment type="function">
    <text evidence="5">Part of a binding-protein-dependent transport system for aliphatic sulfonates. Putative binding protein.</text>
</comment>
<organism evidence="9 10">
    <name type="scientific">Nocardia pseudobrasiliensis</name>
    <dbReference type="NCBI Taxonomy" id="45979"/>
    <lineage>
        <taxon>Bacteria</taxon>
        <taxon>Bacillati</taxon>
        <taxon>Actinomycetota</taxon>
        <taxon>Actinomycetes</taxon>
        <taxon>Mycobacteriales</taxon>
        <taxon>Nocardiaceae</taxon>
        <taxon>Nocardia</taxon>
    </lineage>
</organism>
<dbReference type="EMBL" id="QQBC01000005">
    <property type="protein sequence ID" value="RDI65847.1"/>
    <property type="molecule type" value="Genomic_DNA"/>
</dbReference>
<dbReference type="InterPro" id="IPR010067">
    <property type="entry name" value="ABC_SsuA_sub-bd"/>
</dbReference>
<dbReference type="NCBIfam" id="TIGR01728">
    <property type="entry name" value="SsuA_fam"/>
    <property type="match status" value="1"/>
</dbReference>